<evidence type="ECO:0000256" key="3">
    <source>
        <dbReference type="ARBA" id="ARBA00022801"/>
    </source>
</evidence>
<evidence type="ECO:0000256" key="4">
    <source>
        <dbReference type="ARBA" id="ARBA00023295"/>
    </source>
</evidence>
<comment type="caution">
    <text evidence="6">The sequence shown here is derived from an EMBL/GenBank/DDBJ whole genome shotgun (WGS) entry which is preliminary data.</text>
</comment>
<dbReference type="InterPro" id="IPR050347">
    <property type="entry name" value="Bact_Beta-galactosidase"/>
</dbReference>
<keyword evidence="3" id="KW-0378">Hydrolase</keyword>
<protein>
    <recommendedName>
        <fullName evidence="2">beta-galactosidase</fullName>
        <ecNumber evidence="2">3.2.1.23</ecNumber>
    </recommendedName>
</protein>
<dbReference type="InterPro" id="IPR004199">
    <property type="entry name" value="B-gal_small/dom_5"/>
</dbReference>
<organism evidence="6 7">
    <name type="scientific">Paenibacillus sepulcri</name>
    <dbReference type="NCBI Taxonomy" id="359917"/>
    <lineage>
        <taxon>Bacteria</taxon>
        <taxon>Bacillati</taxon>
        <taxon>Bacillota</taxon>
        <taxon>Bacilli</taxon>
        <taxon>Bacillales</taxon>
        <taxon>Paenibacillaceae</taxon>
        <taxon>Paenibacillus</taxon>
    </lineage>
</organism>
<dbReference type="InterPro" id="IPR014718">
    <property type="entry name" value="GH-type_carb-bd"/>
</dbReference>
<evidence type="ECO:0000313" key="6">
    <source>
        <dbReference type="EMBL" id="MBW7461326.1"/>
    </source>
</evidence>
<gene>
    <name evidence="6" type="ORF">K0U00_45455</name>
</gene>
<keyword evidence="4" id="KW-0326">Glycosidase</keyword>
<evidence type="ECO:0000256" key="1">
    <source>
        <dbReference type="ARBA" id="ARBA00001412"/>
    </source>
</evidence>
<dbReference type="Pfam" id="PF02929">
    <property type="entry name" value="Bgal_small_N"/>
    <property type="match status" value="1"/>
</dbReference>
<dbReference type="SUPFAM" id="SSF74650">
    <property type="entry name" value="Galactose mutarotase-like"/>
    <property type="match status" value="1"/>
</dbReference>
<proteinExistence type="predicted"/>
<name>A0ABS7CLC4_9BACL</name>
<evidence type="ECO:0000313" key="7">
    <source>
        <dbReference type="Proteomes" id="UP001519887"/>
    </source>
</evidence>
<dbReference type="InterPro" id="IPR011013">
    <property type="entry name" value="Gal_mutarotase_sf_dom"/>
</dbReference>
<dbReference type="Proteomes" id="UP001519887">
    <property type="component" value="Unassembled WGS sequence"/>
</dbReference>
<dbReference type="EMBL" id="JAHZIK010002859">
    <property type="protein sequence ID" value="MBW7461326.1"/>
    <property type="molecule type" value="Genomic_DNA"/>
</dbReference>
<accession>A0ABS7CLC4</accession>
<dbReference type="Gene3D" id="2.70.98.10">
    <property type="match status" value="1"/>
</dbReference>
<dbReference type="PANTHER" id="PTHR46323">
    <property type="entry name" value="BETA-GALACTOSIDASE"/>
    <property type="match status" value="1"/>
</dbReference>
<comment type="catalytic activity">
    <reaction evidence="1">
        <text>Hydrolysis of terminal non-reducing beta-D-galactose residues in beta-D-galactosides.</text>
        <dbReference type="EC" id="3.2.1.23"/>
    </reaction>
</comment>
<keyword evidence="7" id="KW-1185">Reference proteome</keyword>
<sequence length="110" mass="12305">NKSDVRWSAVTDRSGTGLLFAGGKLFDTSVHHYSTGDLTMTKHRHKLTRLDETIVKLDAAQSGIGNHSCGYAPTLEQYLIRPEPMAFKLRLKPFSMNESSPMRLSRTEPV</sequence>
<evidence type="ECO:0000256" key="2">
    <source>
        <dbReference type="ARBA" id="ARBA00012756"/>
    </source>
</evidence>
<feature type="domain" description="Beta galactosidase small chain/" evidence="5">
    <location>
        <begin position="1"/>
        <end position="91"/>
    </location>
</feature>
<evidence type="ECO:0000259" key="5">
    <source>
        <dbReference type="Pfam" id="PF02929"/>
    </source>
</evidence>
<dbReference type="EC" id="3.2.1.23" evidence="2"/>
<dbReference type="PANTHER" id="PTHR46323:SF2">
    <property type="entry name" value="BETA-GALACTOSIDASE"/>
    <property type="match status" value="1"/>
</dbReference>
<reference evidence="6 7" key="1">
    <citation type="submission" date="2021-07" db="EMBL/GenBank/DDBJ databases">
        <title>Paenibacillus radiodurans sp. nov., isolated from the southeastern edge of Tengger Desert.</title>
        <authorList>
            <person name="Zhang G."/>
        </authorList>
    </citation>
    <scope>NUCLEOTIDE SEQUENCE [LARGE SCALE GENOMIC DNA]</scope>
    <source>
        <strain evidence="6 7">CCM 7311</strain>
    </source>
</reference>
<feature type="non-terminal residue" evidence="6">
    <location>
        <position position="1"/>
    </location>
</feature>